<keyword evidence="10" id="KW-0411">Iron-sulfur</keyword>
<dbReference type="SMART" id="SM00929">
    <property type="entry name" value="NADH-G_4Fe-4S_3"/>
    <property type="match status" value="1"/>
</dbReference>
<evidence type="ECO:0000256" key="12">
    <source>
        <dbReference type="ARBA" id="ARBA00023136"/>
    </source>
</evidence>
<dbReference type="PANTHER" id="PTHR43105">
    <property type="entry name" value="RESPIRATORY NITRATE REDUCTASE"/>
    <property type="match status" value="1"/>
</dbReference>
<dbReference type="GO" id="GO:0022904">
    <property type="term" value="P:respiratory electron transport chain"/>
    <property type="evidence" value="ECO:0007669"/>
    <property type="project" value="TreeGrafter"/>
</dbReference>
<evidence type="ECO:0000256" key="8">
    <source>
        <dbReference type="ARBA" id="ARBA00023002"/>
    </source>
</evidence>
<dbReference type="CDD" id="cd00207">
    <property type="entry name" value="fer2"/>
    <property type="match status" value="1"/>
</dbReference>
<feature type="domain" description="4Fe-4S Mo/W bis-MGD-type" evidence="16">
    <location>
        <begin position="215"/>
        <end position="271"/>
    </location>
</feature>
<evidence type="ECO:0000256" key="2">
    <source>
        <dbReference type="ARBA" id="ARBA00004370"/>
    </source>
</evidence>
<dbReference type="STRING" id="39841.SAMN05660836_00736"/>
<dbReference type="SUPFAM" id="SSF54862">
    <property type="entry name" value="4Fe-4S ferredoxins"/>
    <property type="match status" value="1"/>
</dbReference>
<dbReference type="GO" id="GO:0051537">
    <property type="term" value="F:2 iron, 2 sulfur cluster binding"/>
    <property type="evidence" value="ECO:0007669"/>
    <property type="project" value="UniProtKB-KW"/>
</dbReference>
<dbReference type="InterPro" id="IPR006963">
    <property type="entry name" value="Mopterin_OxRdtase_4Fe-4S_dom"/>
</dbReference>
<dbReference type="InterPro" id="IPR017896">
    <property type="entry name" value="4Fe4S_Fe-S-bd"/>
</dbReference>
<dbReference type="EMBL" id="FOUU01000002">
    <property type="protein sequence ID" value="SFM59119.1"/>
    <property type="molecule type" value="Genomic_DNA"/>
</dbReference>
<feature type="domain" description="2Fe-2S ferredoxin-type" evidence="14">
    <location>
        <begin position="2"/>
        <end position="80"/>
    </location>
</feature>
<dbReference type="SUPFAM" id="SSF53706">
    <property type="entry name" value="Formate dehydrogenase/DMSO reductase, domains 1-3"/>
    <property type="match status" value="1"/>
</dbReference>
<dbReference type="PROSITE" id="PS00551">
    <property type="entry name" value="MOLYBDOPTERIN_PROK_1"/>
    <property type="match status" value="1"/>
</dbReference>
<feature type="domain" description="4Fe-4S ferredoxin-type" evidence="15">
    <location>
        <begin position="176"/>
        <end position="205"/>
    </location>
</feature>
<dbReference type="InterPro" id="IPR006656">
    <property type="entry name" value="Mopterin_OxRdtase"/>
</dbReference>
<dbReference type="Gene3D" id="3.10.20.740">
    <property type="match status" value="1"/>
</dbReference>
<keyword evidence="8" id="KW-0560">Oxidoreductase</keyword>
<protein>
    <submittedName>
        <fullName evidence="18">4Fe-4S dicluster domain-containing protein</fullName>
    </submittedName>
</protein>
<dbReference type="Gene3D" id="3.40.50.740">
    <property type="match status" value="1"/>
</dbReference>
<dbReference type="PANTHER" id="PTHR43105:SF14">
    <property type="entry name" value="FORMATE DEHYDROGENASE H"/>
    <property type="match status" value="1"/>
</dbReference>
<keyword evidence="9" id="KW-0408">Iron</keyword>
<dbReference type="Pfam" id="PF10588">
    <property type="entry name" value="NADH-G_4Fe-4S_3"/>
    <property type="match status" value="1"/>
</dbReference>
<evidence type="ECO:0000259" key="14">
    <source>
        <dbReference type="PROSITE" id="PS51085"/>
    </source>
</evidence>
<organism evidence="18 19">
    <name type="scientific">Thermodesulforhabdus norvegica</name>
    <dbReference type="NCBI Taxonomy" id="39841"/>
    <lineage>
        <taxon>Bacteria</taxon>
        <taxon>Pseudomonadati</taxon>
        <taxon>Thermodesulfobacteriota</taxon>
        <taxon>Syntrophobacteria</taxon>
        <taxon>Syntrophobacterales</taxon>
        <taxon>Thermodesulforhabdaceae</taxon>
        <taxon>Thermodesulforhabdus</taxon>
    </lineage>
</organism>
<comment type="cofactor">
    <cofactor evidence="1">
        <name>[4Fe-4S] cluster</name>
        <dbReference type="ChEBI" id="CHEBI:49883"/>
    </cofactor>
</comment>
<dbReference type="SUPFAM" id="SSF54292">
    <property type="entry name" value="2Fe-2S ferredoxin-like"/>
    <property type="match status" value="1"/>
</dbReference>
<dbReference type="InterPro" id="IPR001041">
    <property type="entry name" value="2Fe-2S_ferredoxin-type"/>
</dbReference>
<keyword evidence="5" id="KW-0001">2Fe-2S</keyword>
<comment type="cofactor">
    <cofactor evidence="13">
        <name>[2Fe-2S] cluster</name>
        <dbReference type="ChEBI" id="CHEBI:190135"/>
    </cofactor>
</comment>
<feature type="domain" description="4Fe-4S His(Cys)3-ligated-type" evidence="17">
    <location>
        <begin position="80"/>
        <end position="119"/>
    </location>
</feature>
<evidence type="ECO:0000256" key="7">
    <source>
        <dbReference type="ARBA" id="ARBA00022967"/>
    </source>
</evidence>
<dbReference type="InterPro" id="IPR036010">
    <property type="entry name" value="2Fe-2S_ferredoxin-like_sf"/>
</dbReference>
<dbReference type="Pfam" id="PF04879">
    <property type="entry name" value="Molybdop_Fe4S4"/>
    <property type="match status" value="1"/>
</dbReference>
<dbReference type="PROSITE" id="PS51085">
    <property type="entry name" value="2FE2S_FER_2"/>
    <property type="match status" value="1"/>
</dbReference>
<name>A0A1I4S3T3_9BACT</name>
<dbReference type="Gene3D" id="2.20.25.90">
    <property type="entry name" value="ADC-like domains"/>
    <property type="match status" value="1"/>
</dbReference>
<dbReference type="SMART" id="SM00926">
    <property type="entry name" value="Molybdop_Fe4S4"/>
    <property type="match status" value="1"/>
</dbReference>
<evidence type="ECO:0000256" key="10">
    <source>
        <dbReference type="ARBA" id="ARBA00023014"/>
    </source>
</evidence>
<evidence type="ECO:0000256" key="1">
    <source>
        <dbReference type="ARBA" id="ARBA00001966"/>
    </source>
</evidence>
<dbReference type="GO" id="GO:0003954">
    <property type="term" value="F:NADH dehydrogenase activity"/>
    <property type="evidence" value="ECO:0007669"/>
    <property type="project" value="TreeGrafter"/>
</dbReference>
<dbReference type="GO" id="GO:0051539">
    <property type="term" value="F:4 iron, 4 sulfur cluster binding"/>
    <property type="evidence" value="ECO:0007669"/>
    <property type="project" value="UniProtKB-KW"/>
</dbReference>
<comment type="similarity">
    <text evidence="3">Belongs to the complex I 75 kDa subunit family.</text>
</comment>
<proteinExistence type="inferred from homology"/>
<evidence type="ECO:0000259" key="15">
    <source>
        <dbReference type="PROSITE" id="PS51379"/>
    </source>
</evidence>
<gene>
    <name evidence="18" type="ORF">SAMN05660836_00736</name>
</gene>
<evidence type="ECO:0000256" key="5">
    <source>
        <dbReference type="ARBA" id="ARBA00022714"/>
    </source>
</evidence>
<keyword evidence="7" id="KW-1278">Translocase</keyword>
<evidence type="ECO:0000256" key="11">
    <source>
        <dbReference type="ARBA" id="ARBA00023027"/>
    </source>
</evidence>
<dbReference type="FunFam" id="3.10.20.740:FF:000004">
    <property type="entry name" value="NADH-quinone oxidoreductase"/>
    <property type="match status" value="1"/>
</dbReference>
<dbReference type="PROSITE" id="PS00198">
    <property type="entry name" value="4FE4S_FER_1"/>
    <property type="match status" value="1"/>
</dbReference>
<evidence type="ECO:0000256" key="3">
    <source>
        <dbReference type="ARBA" id="ARBA00005404"/>
    </source>
</evidence>
<dbReference type="InterPro" id="IPR019574">
    <property type="entry name" value="NADH_UbQ_OxRdtase_Gsu_4Fe4S-bd"/>
</dbReference>
<dbReference type="Gene3D" id="3.30.70.20">
    <property type="match status" value="1"/>
</dbReference>
<accession>A0A1I4S3T3</accession>
<evidence type="ECO:0000256" key="4">
    <source>
        <dbReference type="ARBA" id="ARBA00022485"/>
    </source>
</evidence>
<dbReference type="GO" id="GO:0046872">
    <property type="term" value="F:metal ion binding"/>
    <property type="evidence" value="ECO:0007669"/>
    <property type="project" value="UniProtKB-KW"/>
</dbReference>
<evidence type="ECO:0000313" key="18">
    <source>
        <dbReference type="EMBL" id="SFM59119.1"/>
    </source>
</evidence>
<dbReference type="InterPro" id="IPR027467">
    <property type="entry name" value="MopterinOxRdtase_cofactor_BS"/>
</dbReference>
<comment type="subcellular location">
    <subcellularLocation>
        <location evidence="2">Membrane</location>
    </subcellularLocation>
</comment>
<keyword evidence="19" id="KW-1185">Reference proteome</keyword>
<reference evidence="18 19" key="1">
    <citation type="submission" date="2016-10" db="EMBL/GenBank/DDBJ databases">
        <authorList>
            <person name="de Groot N.N."/>
        </authorList>
    </citation>
    <scope>NUCLEOTIDE SEQUENCE [LARGE SCALE GENOMIC DNA]</scope>
    <source>
        <strain evidence="18 19">DSM 9990</strain>
    </source>
</reference>
<dbReference type="InterPro" id="IPR017900">
    <property type="entry name" value="4Fe4S_Fe_S_CS"/>
</dbReference>
<keyword evidence="11" id="KW-0520">NAD</keyword>
<evidence type="ECO:0000313" key="19">
    <source>
        <dbReference type="Proteomes" id="UP000199611"/>
    </source>
</evidence>
<keyword evidence="4" id="KW-0004">4Fe-4S</keyword>
<dbReference type="PROSITE" id="PS51379">
    <property type="entry name" value="4FE4S_FER_2"/>
    <property type="match status" value="1"/>
</dbReference>
<dbReference type="FunFam" id="2.20.25.90:FF:000001">
    <property type="entry name" value="Formate dehydrogenase subunit alpha"/>
    <property type="match status" value="1"/>
</dbReference>
<keyword evidence="12" id="KW-0472">Membrane</keyword>
<dbReference type="AlphaFoldDB" id="A0A1I4S3T3"/>
<evidence type="ECO:0000259" key="16">
    <source>
        <dbReference type="PROSITE" id="PS51669"/>
    </source>
</evidence>
<keyword evidence="6" id="KW-0479">Metal-binding</keyword>
<dbReference type="GO" id="GO:0016020">
    <property type="term" value="C:membrane"/>
    <property type="evidence" value="ECO:0007669"/>
    <property type="project" value="UniProtKB-SubCell"/>
</dbReference>
<dbReference type="Pfam" id="PF00384">
    <property type="entry name" value="Molybdopterin"/>
    <property type="match status" value="1"/>
</dbReference>
<evidence type="ECO:0000256" key="6">
    <source>
        <dbReference type="ARBA" id="ARBA00022723"/>
    </source>
</evidence>
<dbReference type="Pfam" id="PF12838">
    <property type="entry name" value="Fer4_7"/>
    <property type="match status" value="1"/>
</dbReference>
<sequence>MKPVRVKIDGREVLVTEGTTILQAAEKAGVPIPTLCFHKRLEPAGICGICAVEVEGNPEPVLACNTSVSEGMSIVTSSDKLTAMRREILKNLLAHHPMDCPICDKAGECELQDLVYKYNVTGVGTPKPISKFTETYTTTFIRAWPERCISCLRCVRACSELQGNYALSVVDGPEGVLISYDPSKCVSCGECIQICPTGALTEKKAWERWRIWQIERKVRTTCPYCGVGCQLLLHVRKGKIVKVTGVEDAEPNRGRLCVKGRYGFDFIYSEERLKTPLIRTSAGFREASWNEALDLIARRFKEIIKLHGPDAIAGVSCARSINEDSYNMQKFFRAVIGTNNIDHCART</sequence>
<dbReference type="Pfam" id="PF13510">
    <property type="entry name" value="Fer2_4"/>
    <property type="match status" value="1"/>
</dbReference>
<dbReference type="Proteomes" id="UP000199611">
    <property type="component" value="Unassembled WGS sequence"/>
</dbReference>
<evidence type="ECO:0000259" key="17">
    <source>
        <dbReference type="PROSITE" id="PS51839"/>
    </source>
</evidence>
<dbReference type="InterPro" id="IPR050123">
    <property type="entry name" value="Prok_molybdopt-oxidoreductase"/>
</dbReference>
<evidence type="ECO:0000256" key="13">
    <source>
        <dbReference type="ARBA" id="ARBA00034078"/>
    </source>
</evidence>
<dbReference type="PROSITE" id="PS51839">
    <property type="entry name" value="4FE4S_HC3"/>
    <property type="match status" value="1"/>
</dbReference>
<dbReference type="PROSITE" id="PS51669">
    <property type="entry name" value="4FE4S_MOW_BIS_MGD"/>
    <property type="match status" value="1"/>
</dbReference>
<evidence type="ECO:0000256" key="9">
    <source>
        <dbReference type="ARBA" id="ARBA00023004"/>
    </source>
</evidence>